<reference evidence="2" key="1">
    <citation type="submission" date="2023-03" db="EMBL/GenBank/DDBJ databases">
        <title>Massive genome expansion in bonnet fungi (Mycena s.s.) driven by repeated elements and novel gene families across ecological guilds.</title>
        <authorList>
            <consortium name="Lawrence Berkeley National Laboratory"/>
            <person name="Harder C.B."/>
            <person name="Miyauchi S."/>
            <person name="Viragh M."/>
            <person name="Kuo A."/>
            <person name="Thoen E."/>
            <person name="Andreopoulos B."/>
            <person name="Lu D."/>
            <person name="Skrede I."/>
            <person name="Drula E."/>
            <person name="Henrissat B."/>
            <person name="Morin E."/>
            <person name="Kohler A."/>
            <person name="Barry K."/>
            <person name="LaButti K."/>
            <person name="Morin E."/>
            <person name="Salamov A."/>
            <person name="Lipzen A."/>
            <person name="Mereny Z."/>
            <person name="Hegedus B."/>
            <person name="Baldrian P."/>
            <person name="Stursova M."/>
            <person name="Weitz H."/>
            <person name="Taylor A."/>
            <person name="Grigoriev I.V."/>
            <person name="Nagy L.G."/>
            <person name="Martin F."/>
            <person name="Kauserud H."/>
        </authorList>
    </citation>
    <scope>NUCLEOTIDE SEQUENCE</scope>
    <source>
        <strain evidence="2">CBHHK182m</strain>
    </source>
</reference>
<feature type="region of interest" description="Disordered" evidence="1">
    <location>
        <begin position="1"/>
        <end position="95"/>
    </location>
</feature>
<protein>
    <submittedName>
        <fullName evidence="2">Uncharacterized protein</fullName>
    </submittedName>
</protein>
<dbReference type="AlphaFoldDB" id="A0AAD7HUE9"/>
<keyword evidence="3" id="KW-1185">Reference proteome</keyword>
<dbReference type="EMBL" id="JARKIB010000171">
    <property type="protein sequence ID" value="KAJ7728626.1"/>
    <property type="molecule type" value="Genomic_DNA"/>
</dbReference>
<feature type="compositionally biased region" description="Polar residues" evidence="1">
    <location>
        <begin position="73"/>
        <end position="95"/>
    </location>
</feature>
<feature type="compositionally biased region" description="Polar residues" evidence="1">
    <location>
        <begin position="28"/>
        <end position="40"/>
    </location>
</feature>
<evidence type="ECO:0000313" key="2">
    <source>
        <dbReference type="EMBL" id="KAJ7728626.1"/>
    </source>
</evidence>
<feature type="compositionally biased region" description="Basic and acidic residues" evidence="1">
    <location>
        <begin position="61"/>
        <end position="72"/>
    </location>
</feature>
<feature type="compositionally biased region" description="Polar residues" evidence="1">
    <location>
        <begin position="1"/>
        <end position="21"/>
    </location>
</feature>
<proteinExistence type="predicted"/>
<organism evidence="2 3">
    <name type="scientific">Mycena metata</name>
    <dbReference type="NCBI Taxonomy" id="1033252"/>
    <lineage>
        <taxon>Eukaryota</taxon>
        <taxon>Fungi</taxon>
        <taxon>Dikarya</taxon>
        <taxon>Basidiomycota</taxon>
        <taxon>Agaricomycotina</taxon>
        <taxon>Agaricomycetes</taxon>
        <taxon>Agaricomycetidae</taxon>
        <taxon>Agaricales</taxon>
        <taxon>Marasmiineae</taxon>
        <taxon>Mycenaceae</taxon>
        <taxon>Mycena</taxon>
    </lineage>
</organism>
<evidence type="ECO:0000313" key="3">
    <source>
        <dbReference type="Proteomes" id="UP001215598"/>
    </source>
</evidence>
<dbReference type="Proteomes" id="UP001215598">
    <property type="component" value="Unassembled WGS sequence"/>
</dbReference>
<comment type="caution">
    <text evidence="2">The sequence shown here is derived from an EMBL/GenBank/DDBJ whole genome shotgun (WGS) entry which is preliminary data.</text>
</comment>
<gene>
    <name evidence="2" type="ORF">B0H16DRAFT_1470388</name>
</gene>
<evidence type="ECO:0000256" key="1">
    <source>
        <dbReference type="SAM" id="MobiDB-lite"/>
    </source>
</evidence>
<sequence>MAWNSIYTQSTPTRKITSSGYSGKPNCFSDSLSPVMTQKENSNDDPYPYPDRPVPGTRRGLGIEEKRIDHGSQESSRSDATSPLYPTTHSQTLVQDGPTLTSTFMGGDPGSFDAEAAFVSAIAVLCHRHRGDLNDDGIAGRPTYLLPEFCWGGGTMARRIQVAYVWARHCDVTLLFLLPPLHLFHSPHAPLRSCPPKRGAIGPPLAVGDALMQMQADHLDKIHIIVGKESIKDWFKDVKESVSSKGN</sequence>
<accession>A0AAD7HUE9</accession>
<name>A0AAD7HUE9_9AGAR</name>